<dbReference type="AlphaFoldDB" id="A0A8X7BZJ2"/>
<dbReference type="Proteomes" id="UP000886998">
    <property type="component" value="Unassembled WGS sequence"/>
</dbReference>
<sequence length="138" mass="15245">MDQSLPSSNNSTRPGTPQETNCQRLQDITAEIKKFVIITENLKATMNSHKINGITDERELSIADLSASLEEYENLHQLASLDSRLGEMEPIEKILTLLLHPIELLLLTTALCHTKPADANVIPHCTILTAPSPHRSPS</sequence>
<name>A0A8X7BZJ2_9ARAC</name>
<proteinExistence type="predicted"/>
<gene>
    <name evidence="2" type="ORF">TNIN_68331</name>
</gene>
<feature type="region of interest" description="Disordered" evidence="1">
    <location>
        <begin position="1"/>
        <end position="20"/>
    </location>
</feature>
<organism evidence="2 3">
    <name type="scientific">Trichonephila inaurata madagascariensis</name>
    <dbReference type="NCBI Taxonomy" id="2747483"/>
    <lineage>
        <taxon>Eukaryota</taxon>
        <taxon>Metazoa</taxon>
        <taxon>Ecdysozoa</taxon>
        <taxon>Arthropoda</taxon>
        <taxon>Chelicerata</taxon>
        <taxon>Arachnida</taxon>
        <taxon>Araneae</taxon>
        <taxon>Araneomorphae</taxon>
        <taxon>Entelegynae</taxon>
        <taxon>Araneoidea</taxon>
        <taxon>Nephilidae</taxon>
        <taxon>Trichonephila</taxon>
        <taxon>Trichonephila inaurata</taxon>
    </lineage>
</organism>
<protein>
    <submittedName>
        <fullName evidence="2">Uncharacterized protein</fullName>
    </submittedName>
</protein>
<evidence type="ECO:0000313" key="2">
    <source>
        <dbReference type="EMBL" id="GFY48422.1"/>
    </source>
</evidence>
<reference evidence="2" key="1">
    <citation type="submission" date="2020-08" db="EMBL/GenBank/DDBJ databases">
        <title>Multicomponent nature underlies the extraordinary mechanical properties of spider dragline silk.</title>
        <authorList>
            <person name="Kono N."/>
            <person name="Nakamura H."/>
            <person name="Mori M."/>
            <person name="Yoshida Y."/>
            <person name="Ohtoshi R."/>
            <person name="Malay A.D."/>
            <person name="Moran D.A.P."/>
            <person name="Tomita M."/>
            <person name="Numata K."/>
            <person name="Arakawa K."/>
        </authorList>
    </citation>
    <scope>NUCLEOTIDE SEQUENCE</scope>
</reference>
<accession>A0A8X7BZJ2</accession>
<evidence type="ECO:0000256" key="1">
    <source>
        <dbReference type="SAM" id="MobiDB-lite"/>
    </source>
</evidence>
<comment type="caution">
    <text evidence="2">The sequence shown here is derived from an EMBL/GenBank/DDBJ whole genome shotgun (WGS) entry which is preliminary data.</text>
</comment>
<dbReference type="EMBL" id="BMAV01006449">
    <property type="protein sequence ID" value="GFY48422.1"/>
    <property type="molecule type" value="Genomic_DNA"/>
</dbReference>
<evidence type="ECO:0000313" key="3">
    <source>
        <dbReference type="Proteomes" id="UP000886998"/>
    </source>
</evidence>
<keyword evidence="3" id="KW-1185">Reference proteome</keyword>